<accession>A0A5N5EB65</accession>
<evidence type="ECO:0000313" key="2">
    <source>
        <dbReference type="Proteomes" id="UP000326907"/>
    </source>
</evidence>
<dbReference type="Proteomes" id="UP000326907">
    <property type="component" value="Unassembled WGS sequence"/>
</dbReference>
<dbReference type="AlphaFoldDB" id="A0A5N5EB65"/>
<sequence length="63" mass="7345">MSTAERPGQSPIYDRLVHERGDVLAETRKVAEETRAQARQALDWSTVRQSRKWREERAFSPFG</sequence>
<dbReference type="EMBL" id="VYUA01000083">
    <property type="protein sequence ID" value="KAB2587636.1"/>
    <property type="molecule type" value="Genomic_DNA"/>
</dbReference>
<evidence type="ECO:0000313" key="1">
    <source>
        <dbReference type="EMBL" id="KAB2587636.1"/>
    </source>
</evidence>
<name>A0A5N5EB65_9ACTN</name>
<keyword evidence="2" id="KW-1185">Reference proteome</keyword>
<organism evidence="1 2">
    <name type="scientific">Streptomyces arboris</name>
    <dbReference type="NCBI Taxonomy" id="2600619"/>
    <lineage>
        <taxon>Bacteria</taxon>
        <taxon>Bacillati</taxon>
        <taxon>Actinomycetota</taxon>
        <taxon>Actinomycetes</taxon>
        <taxon>Kitasatosporales</taxon>
        <taxon>Streptomycetaceae</taxon>
        <taxon>Streptomyces</taxon>
    </lineage>
</organism>
<protein>
    <submittedName>
        <fullName evidence="1">Uncharacterized protein</fullName>
    </submittedName>
</protein>
<reference evidence="1 2" key="1">
    <citation type="submission" date="2019-09" db="EMBL/GenBank/DDBJ databases">
        <authorList>
            <person name="Liu P."/>
        </authorList>
    </citation>
    <scope>NUCLEOTIDE SEQUENCE [LARGE SCALE GENOMIC DNA]</scope>
    <source>
        <strain evidence="1 2">TRM68085</strain>
    </source>
</reference>
<proteinExistence type="predicted"/>
<comment type="caution">
    <text evidence="1">The sequence shown here is derived from an EMBL/GenBank/DDBJ whole genome shotgun (WGS) entry which is preliminary data.</text>
</comment>
<gene>
    <name evidence="1" type="ORF">F5983_36850</name>
</gene>